<dbReference type="GO" id="GO:0050660">
    <property type="term" value="F:flavin adenine dinucleotide binding"/>
    <property type="evidence" value="ECO:0007669"/>
    <property type="project" value="InterPro"/>
</dbReference>
<evidence type="ECO:0000313" key="8">
    <source>
        <dbReference type="EMBL" id="KAK9871997.1"/>
    </source>
</evidence>
<evidence type="ECO:0000256" key="3">
    <source>
        <dbReference type="PIRSR" id="PIRSR000137-2"/>
    </source>
</evidence>
<feature type="active site" description="Proton donor" evidence="2">
    <location>
        <position position="544"/>
    </location>
</feature>
<dbReference type="GO" id="GO:0016614">
    <property type="term" value="F:oxidoreductase activity, acting on CH-OH group of donors"/>
    <property type="evidence" value="ECO:0007669"/>
    <property type="project" value="InterPro"/>
</dbReference>
<feature type="active site" description="Proton acceptor" evidence="2">
    <location>
        <position position="588"/>
    </location>
</feature>
<dbReference type="SUPFAM" id="SSF54373">
    <property type="entry name" value="FAD-linked reductases, C-terminal domain"/>
    <property type="match status" value="1"/>
</dbReference>
<sequence>MFARLAFTALFCLFIDVRATPFDELENYIDTYEKGIKELLELGPKYAPAPVLLENRGQYNDSEVTDVPEEYDFIIVGAGAAGSVVANRLSEIPEWKILLLEAGGPEDEITRIPGYVLDLLGTKYNWGYKTIPQKNWCLGKPDKRCVLEMGKALGGSTVINGFLYTRGNPRDYDHWSSLGNQGWCFDDVLPYFLKIEDAHLKTSDKKFHRYGGKVHLENMQDYSPQTEAILKAAYELHIPFVDYNGKEQMGIAFSQGTTKRGKRWSAAEGYLKETNSRPNLVIKPFSIVTKVMINPHSKEAYGVKFLNGDKLYAAKARKEVIISAGAINTPKLLQLSGVGPKELLDKFNIQTLKNLKVGTPLRSHLGFPGLTFIYNNTKVGKRDQRQDLIDYLKNGRGPLAAIFTDLVAYMKTEVSKDYGNYPDVEILFVPFDHKPDHQEEGQYATSITIVLMRPKSFGSVNIASRDPLVPPELDINYLSDPQNIDIDTVVAATRLVQKFVKTQSFKKWGAYIDKKVVPQCKGFEYDSDSYWKCAVRHQSYSLRHPIGTAKMGPSQDREAVVDNHLNVYGVGNLRIVDNSIVPIPLTAHMMAPAYMIGEKGSDIIKEFWNSRG</sequence>
<dbReference type="SUPFAM" id="SSF51905">
    <property type="entry name" value="FAD/NAD(P)-binding domain"/>
    <property type="match status" value="1"/>
</dbReference>
<proteinExistence type="inferred from homology"/>
<gene>
    <name evidence="8" type="ORF">WA026_015242</name>
</gene>
<dbReference type="InterPro" id="IPR012132">
    <property type="entry name" value="GMC_OxRdtase"/>
</dbReference>
<dbReference type="InterPro" id="IPR036188">
    <property type="entry name" value="FAD/NAD-bd_sf"/>
</dbReference>
<comment type="similarity">
    <text evidence="1 4">Belongs to the GMC oxidoreductase family.</text>
</comment>
<keyword evidence="9" id="KW-1185">Reference proteome</keyword>
<organism evidence="8 9">
    <name type="scientific">Henosepilachna vigintioctopunctata</name>
    <dbReference type="NCBI Taxonomy" id="420089"/>
    <lineage>
        <taxon>Eukaryota</taxon>
        <taxon>Metazoa</taxon>
        <taxon>Ecdysozoa</taxon>
        <taxon>Arthropoda</taxon>
        <taxon>Hexapoda</taxon>
        <taxon>Insecta</taxon>
        <taxon>Pterygota</taxon>
        <taxon>Neoptera</taxon>
        <taxon>Endopterygota</taxon>
        <taxon>Coleoptera</taxon>
        <taxon>Polyphaga</taxon>
        <taxon>Cucujiformia</taxon>
        <taxon>Coccinelloidea</taxon>
        <taxon>Coccinellidae</taxon>
        <taxon>Epilachninae</taxon>
        <taxon>Epilachnini</taxon>
        <taxon>Henosepilachna</taxon>
    </lineage>
</organism>
<evidence type="ECO:0000259" key="6">
    <source>
        <dbReference type="PROSITE" id="PS00623"/>
    </source>
</evidence>
<dbReference type="EMBL" id="JARQZJ010000008">
    <property type="protein sequence ID" value="KAK9871997.1"/>
    <property type="molecule type" value="Genomic_DNA"/>
</dbReference>
<feature type="binding site" evidence="3">
    <location>
        <position position="288"/>
    </location>
    <ligand>
        <name>FAD</name>
        <dbReference type="ChEBI" id="CHEBI:57692"/>
    </ligand>
</feature>
<keyword evidence="3 4" id="KW-0274">FAD</keyword>
<evidence type="ECO:0000256" key="2">
    <source>
        <dbReference type="PIRSR" id="PIRSR000137-1"/>
    </source>
</evidence>
<dbReference type="Pfam" id="PF05199">
    <property type="entry name" value="GMC_oxred_C"/>
    <property type="match status" value="1"/>
</dbReference>
<name>A0AAW1TV75_9CUCU</name>
<reference evidence="8 9" key="1">
    <citation type="submission" date="2023-03" db="EMBL/GenBank/DDBJ databases">
        <title>Genome insight into feeding habits of ladybird beetles.</title>
        <authorList>
            <person name="Li H.-S."/>
            <person name="Huang Y.-H."/>
            <person name="Pang H."/>
        </authorList>
    </citation>
    <scope>NUCLEOTIDE SEQUENCE [LARGE SCALE GENOMIC DNA]</scope>
    <source>
        <strain evidence="8">SYSU_2023b</strain>
        <tissue evidence="8">Whole body</tissue>
    </source>
</reference>
<evidence type="ECO:0000256" key="5">
    <source>
        <dbReference type="SAM" id="SignalP"/>
    </source>
</evidence>
<comment type="cofactor">
    <cofactor evidence="3">
        <name>FAD</name>
        <dbReference type="ChEBI" id="CHEBI:57692"/>
    </cofactor>
</comment>
<dbReference type="PROSITE" id="PS00623">
    <property type="entry name" value="GMC_OXRED_1"/>
    <property type="match status" value="1"/>
</dbReference>
<feature type="chain" id="PRO_5043799962" description="Glucose-methanol-choline oxidoreductase N-terminal domain-containing protein" evidence="5">
    <location>
        <begin position="20"/>
        <end position="612"/>
    </location>
</feature>
<evidence type="ECO:0000259" key="7">
    <source>
        <dbReference type="PROSITE" id="PS00624"/>
    </source>
</evidence>
<dbReference type="Gene3D" id="3.30.560.10">
    <property type="entry name" value="Glucose Oxidase, domain 3"/>
    <property type="match status" value="1"/>
</dbReference>
<dbReference type="Gene3D" id="3.50.50.60">
    <property type="entry name" value="FAD/NAD(P)-binding domain"/>
    <property type="match status" value="1"/>
</dbReference>
<feature type="signal peptide" evidence="5">
    <location>
        <begin position="1"/>
        <end position="19"/>
    </location>
</feature>
<accession>A0AAW1TV75</accession>
<dbReference type="PIRSF" id="PIRSF000137">
    <property type="entry name" value="Alcohol_oxidase"/>
    <property type="match status" value="1"/>
</dbReference>
<feature type="domain" description="Glucose-methanol-choline oxidoreductase N-terminal" evidence="6">
    <location>
        <begin position="150"/>
        <end position="173"/>
    </location>
</feature>
<keyword evidence="4" id="KW-0285">Flavoprotein</keyword>
<comment type="caution">
    <text evidence="8">The sequence shown here is derived from an EMBL/GenBank/DDBJ whole genome shotgun (WGS) entry which is preliminary data.</text>
</comment>
<dbReference type="PANTHER" id="PTHR11552:SF158">
    <property type="entry name" value="GH23626P-RELATED"/>
    <property type="match status" value="1"/>
</dbReference>
<dbReference type="InterPro" id="IPR007867">
    <property type="entry name" value="GMC_OxRtase_C"/>
</dbReference>
<dbReference type="Pfam" id="PF00732">
    <property type="entry name" value="GMC_oxred_N"/>
    <property type="match status" value="1"/>
</dbReference>
<evidence type="ECO:0000256" key="1">
    <source>
        <dbReference type="ARBA" id="ARBA00010790"/>
    </source>
</evidence>
<evidence type="ECO:0000256" key="4">
    <source>
        <dbReference type="RuleBase" id="RU003968"/>
    </source>
</evidence>
<dbReference type="PROSITE" id="PS00624">
    <property type="entry name" value="GMC_OXRED_2"/>
    <property type="match status" value="1"/>
</dbReference>
<evidence type="ECO:0000313" key="9">
    <source>
        <dbReference type="Proteomes" id="UP001431783"/>
    </source>
</evidence>
<dbReference type="Proteomes" id="UP001431783">
    <property type="component" value="Unassembled WGS sequence"/>
</dbReference>
<keyword evidence="5" id="KW-0732">Signal</keyword>
<protein>
    <recommendedName>
        <fullName evidence="6 7">Glucose-methanol-choline oxidoreductase N-terminal domain-containing protein</fullName>
    </recommendedName>
</protein>
<feature type="domain" description="Glucose-methanol-choline oxidoreductase N-terminal" evidence="7">
    <location>
        <begin position="325"/>
        <end position="339"/>
    </location>
</feature>
<dbReference type="AlphaFoldDB" id="A0AAW1TV75"/>
<dbReference type="InterPro" id="IPR000172">
    <property type="entry name" value="GMC_OxRdtase_N"/>
</dbReference>
<dbReference type="PANTHER" id="PTHR11552">
    <property type="entry name" value="GLUCOSE-METHANOL-CHOLINE GMC OXIDOREDUCTASE"/>
    <property type="match status" value="1"/>
</dbReference>